<protein>
    <recommendedName>
        <fullName evidence="1">Heterokaryon incompatibility domain-containing protein</fullName>
    </recommendedName>
</protein>
<sequence>MDNGLEGFGSSAAAELVAPLIPSRDHWSLRDQLIERESASNDPMSLVNIGDPSSYNELYTKLPDDGWFRVLIIAPGDYHSSITCWLKSFRREDAVNQYEALSYSWNENEEWYIPQSEREAVLIECNNEEVSVNLSLGKALRHLRNPKIPRIMWIDRLCINQDDPEERSQQVQVMSHIYSQASRTIVWLGKYDDTTIYNGLSVICQTINSWDYSQRALFHKIDLDTGETTPCQVTPSEESSSDILDPQSPLSLLFERTWFERRWVIQEIVHSKQIAVMVANYTIPWDYLGMAAAILRVEHNSHAVGVANTYLMFRLRNSDELPSLRLSFLHLIRLTSGFDNSEPKDEVYALLNLSTSDSGPALPIVPIDYTCSMETVYRRLVEQFLTQTSPLSFLENAHGLGYDAATNTSWLPKFHAKHTFRPMLSPWAIDALFAPSRGLEFEASVTPNAEELNVRGIEFATVLWVSPMLNYNWSTNCTIIWDCLKIYAGIAKSTQEILVKMSRTLCAGRNRSSEVESDRAAFVGSFAATLLKWLPEQDDAARSRLNTHLSEAGRGHDADDFIRVAADACPCHALFLTSGGHLGIGRSDTTPGDSVWILAGATLPFVLRKTDKYWNLVGECFIDEVMDGQIVRSMHSGTPFSLDSGTKSCVDHMSMGSMLPPSTMQIWDSWKSLLVQGMKEKYRKLRALTITLR</sequence>
<dbReference type="Pfam" id="PF26639">
    <property type="entry name" value="Het-6_barrel"/>
    <property type="match status" value="1"/>
</dbReference>
<dbReference type="AlphaFoldDB" id="A0A9W4U4H2"/>
<dbReference type="Pfam" id="PF06985">
    <property type="entry name" value="HET"/>
    <property type="match status" value="1"/>
</dbReference>
<dbReference type="EMBL" id="CAOQHR010000001">
    <property type="protein sequence ID" value="CAI6269992.1"/>
    <property type="molecule type" value="Genomic_DNA"/>
</dbReference>
<dbReference type="Proteomes" id="UP001152607">
    <property type="component" value="Unassembled WGS sequence"/>
</dbReference>
<name>A0A9W4U4H2_9PLEO</name>
<dbReference type="InterPro" id="IPR010730">
    <property type="entry name" value="HET"/>
</dbReference>
<proteinExistence type="predicted"/>
<feature type="domain" description="Heterokaryon incompatibility" evidence="1">
    <location>
        <begin position="98"/>
        <end position="267"/>
    </location>
</feature>
<evidence type="ECO:0000313" key="2">
    <source>
        <dbReference type="EMBL" id="CAI6269992.1"/>
    </source>
</evidence>
<accession>A0A9W4U4H2</accession>
<gene>
    <name evidence="2" type="ORF">PDIGIT_LOCUS1685</name>
</gene>
<dbReference type="PANTHER" id="PTHR24148">
    <property type="entry name" value="ANKYRIN REPEAT DOMAIN-CONTAINING PROTEIN 39 HOMOLOG-RELATED"/>
    <property type="match status" value="1"/>
</dbReference>
<dbReference type="InterPro" id="IPR052895">
    <property type="entry name" value="HetReg/Transcr_Mod"/>
</dbReference>
<dbReference type="OrthoDB" id="5386682at2759"/>
<dbReference type="PANTHER" id="PTHR24148:SF64">
    <property type="entry name" value="HETEROKARYON INCOMPATIBILITY DOMAIN-CONTAINING PROTEIN"/>
    <property type="match status" value="1"/>
</dbReference>
<reference evidence="2" key="1">
    <citation type="submission" date="2023-01" db="EMBL/GenBank/DDBJ databases">
        <authorList>
            <person name="Van Ghelder C."/>
            <person name="Rancurel C."/>
        </authorList>
    </citation>
    <scope>NUCLEOTIDE SEQUENCE</scope>
    <source>
        <strain evidence="2">CNCM I-4278</strain>
    </source>
</reference>
<keyword evidence="3" id="KW-1185">Reference proteome</keyword>
<organism evidence="2 3">
    <name type="scientific">Periconia digitata</name>
    <dbReference type="NCBI Taxonomy" id="1303443"/>
    <lineage>
        <taxon>Eukaryota</taxon>
        <taxon>Fungi</taxon>
        <taxon>Dikarya</taxon>
        <taxon>Ascomycota</taxon>
        <taxon>Pezizomycotina</taxon>
        <taxon>Dothideomycetes</taxon>
        <taxon>Pleosporomycetidae</taxon>
        <taxon>Pleosporales</taxon>
        <taxon>Massarineae</taxon>
        <taxon>Periconiaceae</taxon>
        <taxon>Periconia</taxon>
    </lineage>
</organism>
<evidence type="ECO:0000313" key="3">
    <source>
        <dbReference type="Proteomes" id="UP001152607"/>
    </source>
</evidence>
<comment type="caution">
    <text evidence="2">The sequence shown here is derived from an EMBL/GenBank/DDBJ whole genome shotgun (WGS) entry which is preliminary data.</text>
</comment>
<evidence type="ECO:0000259" key="1">
    <source>
        <dbReference type="Pfam" id="PF06985"/>
    </source>
</evidence>